<accession>A0A9W7HJ60</accession>
<evidence type="ECO:0000259" key="1">
    <source>
        <dbReference type="Pfam" id="PF07727"/>
    </source>
</evidence>
<dbReference type="Proteomes" id="UP001165190">
    <property type="component" value="Unassembled WGS sequence"/>
</dbReference>
<proteinExistence type="predicted"/>
<dbReference type="SUPFAM" id="SSF56672">
    <property type="entry name" value="DNA/RNA polymerases"/>
    <property type="match status" value="1"/>
</dbReference>
<dbReference type="InterPro" id="IPR013103">
    <property type="entry name" value="RVT_2"/>
</dbReference>
<reference evidence="2" key="1">
    <citation type="submission" date="2023-05" db="EMBL/GenBank/DDBJ databases">
        <title>Genome and transcriptome analyses reveal genes involved in the formation of fine ridges on petal epidermal cells in Hibiscus trionum.</title>
        <authorList>
            <person name="Koshimizu S."/>
            <person name="Masuda S."/>
            <person name="Ishii T."/>
            <person name="Shirasu K."/>
            <person name="Hoshino A."/>
            <person name="Arita M."/>
        </authorList>
    </citation>
    <scope>NUCLEOTIDE SEQUENCE</scope>
    <source>
        <strain evidence="2">Hamamatsu line</strain>
    </source>
</reference>
<dbReference type="InterPro" id="IPR043502">
    <property type="entry name" value="DNA/RNA_pol_sf"/>
</dbReference>
<dbReference type="Pfam" id="PF07727">
    <property type="entry name" value="RVT_2"/>
    <property type="match status" value="1"/>
</dbReference>
<keyword evidence="2" id="KW-0418">Kinase</keyword>
<dbReference type="EMBL" id="BSYR01000016">
    <property type="protein sequence ID" value="GMI78367.1"/>
    <property type="molecule type" value="Genomic_DNA"/>
</dbReference>
<evidence type="ECO:0000313" key="3">
    <source>
        <dbReference type="Proteomes" id="UP001165190"/>
    </source>
</evidence>
<dbReference type="AlphaFoldDB" id="A0A9W7HJ60"/>
<dbReference type="PANTHER" id="PTHR11439">
    <property type="entry name" value="GAG-POL-RELATED RETROTRANSPOSON"/>
    <property type="match status" value="1"/>
</dbReference>
<comment type="caution">
    <text evidence="2">The sequence shown here is derived from an EMBL/GenBank/DDBJ whole genome shotgun (WGS) entry which is preliminary data.</text>
</comment>
<evidence type="ECO:0000313" key="2">
    <source>
        <dbReference type="EMBL" id="GMI78367.1"/>
    </source>
</evidence>
<name>A0A9W7HJ60_HIBTR</name>
<keyword evidence="3" id="KW-1185">Reference proteome</keyword>
<dbReference type="PANTHER" id="PTHR11439:SF455">
    <property type="entry name" value="RLK (RECEPTOR-LIKE PROTEIN KINASE) 8, PUTATIVE-RELATED"/>
    <property type="match status" value="1"/>
</dbReference>
<organism evidence="2 3">
    <name type="scientific">Hibiscus trionum</name>
    <name type="common">Flower of an hour</name>
    <dbReference type="NCBI Taxonomy" id="183268"/>
    <lineage>
        <taxon>Eukaryota</taxon>
        <taxon>Viridiplantae</taxon>
        <taxon>Streptophyta</taxon>
        <taxon>Embryophyta</taxon>
        <taxon>Tracheophyta</taxon>
        <taxon>Spermatophyta</taxon>
        <taxon>Magnoliopsida</taxon>
        <taxon>eudicotyledons</taxon>
        <taxon>Gunneridae</taxon>
        <taxon>Pentapetalae</taxon>
        <taxon>rosids</taxon>
        <taxon>malvids</taxon>
        <taxon>Malvales</taxon>
        <taxon>Malvaceae</taxon>
        <taxon>Malvoideae</taxon>
        <taxon>Hibiscus</taxon>
    </lineage>
</organism>
<dbReference type="OrthoDB" id="996302at2759"/>
<gene>
    <name evidence="2" type="ORF">HRI_001506000</name>
</gene>
<keyword evidence="2" id="KW-0808">Transferase</keyword>
<sequence>MVTRSKAGVFKPKVYLVQAETEIYVPSTIQQAMSSHVWREVVLKEYEALMSEGTWELVELPSDRVPIGCKWLFKVKHNSDGSVARYKARLVAKGFSQQAGFDYSETFSPVVKPVTVRVLLSVALNNVWNLRQIDIDNAFLNGDLSEEVYMQQPLGFEQKDSNENKLVCRLQKLLYGLKQAPRAWFENFQNHLVKNLGFTSSLADSSLYFKEPQGNIVYVMVYVDNIVVTGTNASEVNLVIEGIGQAFSLKDLGQLTYFLGMNVQVVDQGIVLSQKKHILEFLEKTKMSDATPTPTPMITSPQLSSRDDNPIEDGSLYRQVVGTLQHICTTRPDIHFSVNKVSQFMQAPLDKHWTTIKRIVRYLKGTLDHGLFFSNSQGSNTLIAYTNSYWVQVLMTKGQLVTIVSS</sequence>
<feature type="domain" description="Reverse transcriptase Ty1/copia-type" evidence="1">
    <location>
        <begin position="54"/>
        <end position="298"/>
    </location>
</feature>
<dbReference type="GO" id="GO:0016301">
    <property type="term" value="F:kinase activity"/>
    <property type="evidence" value="ECO:0007669"/>
    <property type="project" value="UniProtKB-KW"/>
</dbReference>
<protein>
    <submittedName>
        <fullName evidence="2">Cysteine-rich RLK (RECEPTOR-like protein kinase) 8</fullName>
    </submittedName>
</protein>